<dbReference type="Gene3D" id="3.20.20.150">
    <property type="entry name" value="Divalent-metal-dependent TIM barrel enzymes"/>
    <property type="match status" value="2"/>
</dbReference>
<dbReference type="InterPro" id="IPR036237">
    <property type="entry name" value="Xyl_isomerase-like_sf"/>
</dbReference>
<accession>A0ABX1ZI67</accession>
<evidence type="ECO:0000259" key="1">
    <source>
        <dbReference type="Pfam" id="PF01261"/>
    </source>
</evidence>
<comment type="caution">
    <text evidence="2">The sequence shown here is derived from an EMBL/GenBank/DDBJ whole genome shotgun (WGS) entry which is preliminary data.</text>
</comment>
<dbReference type="SUPFAM" id="SSF51658">
    <property type="entry name" value="Xylose isomerase-like"/>
    <property type="match status" value="1"/>
</dbReference>
<gene>
    <name evidence="2" type="ORF">GC097_01320</name>
</gene>
<dbReference type="EMBL" id="WHNZ01000007">
    <property type="protein sequence ID" value="NOU98667.1"/>
    <property type="molecule type" value="Genomic_DNA"/>
</dbReference>
<sequence length="396" mass="45346">MIDPKIFLAVDNCVFSKRWTRPAEWMNVLSSMGVYFVEASADNECDPLYMGREYMLRWAQEVRTASENTGVKVANLYSGHGTYATLGLTHPDIAVRERIQNDWIKPLADIAANVGAGIGFYCHAFSDYVLQNPDIYSETEEDLYTRLADIAAYCRDIGIRTPGVEQMYTPHQIPWTIEGSKRLLKEVFGRSQAPFYLTLDTGHQSGQCKFLRPDIRSMKEMVNRFRIKGDLDSCWLGPKSAYDLFNQMIHKPEDEAICMMEQILQEIDRYPYLFADESDGDTYRWLEELGCYSPIVHLQQTTGTSSSHQPFTEACNRNGLIFGEPVLRALAKSYQTPDEEGLPPKCNEIYLTLEIFSGTSEMNVDIIKKLQDSINYWRQFIPEDGMPLSEILKTFE</sequence>
<dbReference type="Pfam" id="PF01261">
    <property type="entry name" value="AP_endonuc_2"/>
    <property type="match status" value="1"/>
</dbReference>
<reference evidence="2 3" key="1">
    <citation type="submission" date="2019-10" db="EMBL/GenBank/DDBJ databases">
        <title>Description of Paenibacillus pedi sp. nov.</title>
        <authorList>
            <person name="Carlier A."/>
            <person name="Qi S."/>
        </authorList>
    </citation>
    <scope>NUCLEOTIDE SEQUENCE [LARGE SCALE GENOMIC DNA]</scope>
    <source>
        <strain evidence="2 3">LMG 31457</strain>
    </source>
</reference>
<dbReference type="InterPro" id="IPR013022">
    <property type="entry name" value="Xyl_isomerase-like_TIM-brl"/>
</dbReference>
<protein>
    <recommendedName>
        <fullName evidence="1">Xylose isomerase-like TIM barrel domain-containing protein</fullName>
    </recommendedName>
</protein>
<feature type="domain" description="Xylose isomerase-like TIM barrel" evidence="1">
    <location>
        <begin position="29"/>
        <end position="205"/>
    </location>
</feature>
<dbReference type="Proteomes" id="UP000618579">
    <property type="component" value="Unassembled WGS sequence"/>
</dbReference>
<proteinExistence type="predicted"/>
<evidence type="ECO:0000313" key="2">
    <source>
        <dbReference type="EMBL" id="NOU98667.1"/>
    </source>
</evidence>
<name>A0ABX1ZI67_9BACL</name>
<evidence type="ECO:0000313" key="3">
    <source>
        <dbReference type="Proteomes" id="UP000618579"/>
    </source>
</evidence>
<keyword evidence="3" id="KW-1185">Reference proteome</keyword>
<dbReference type="RefSeq" id="WP_171681548.1">
    <property type="nucleotide sequence ID" value="NZ_WHNZ01000007.1"/>
</dbReference>
<organism evidence="2 3">
    <name type="scientific">Paenibacillus planticolens</name>
    <dbReference type="NCBI Taxonomy" id="2654976"/>
    <lineage>
        <taxon>Bacteria</taxon>
        <taxon>Bacillati</taxon>
        <taxon>Bacillota</taxon>
        <taxon>Bacilli</taxon>
        <taxon>Bacillales</taxon>
        <taxon>Paenibacillaceae</taxon>
        <taxon>Paenibacillus</taxon>
    </lineage>
</organism>